<evidence type="ECO:0000313" key="2">
    <source>
        <dbReference type="EMBL" id="KAK3768846.1"/>
    </source>
</evidence>
<feature type="region of interest" description="Disordered" evidence="1">
    <location>
        <begin position="48"/>
        <end position="81"/>
    </location>
</feature>
<sequence length="93" mass="10197">MPGSIEAILDVRATLSCSDLYQHSDQLDSRTNLKIELWDVITGVERKEEGRNDPELELPGYCREPGASRSSGVLSSLPFTSAPSYGEDILISL</sequence>
<keyword evidence="3" id="KW-1185">Reference proteome</keyword>
<protein>
    <submittedName>
        <fullName evidence="2">Uncharacterized protein</fullName>
    </submittedName>
</protein>
<dbReference type="AlphaFoldDB" id="A0AAE0ZH72"/>
<organism evidence="2 3">
    <name type="scientific">Elysia crispata</name>
    <name type="common">lettuce slug</name>
    <dbReference type="NCBI Taxonomy" id="231223"/>
    <lineage>
        <taxon>Eukaryota</taxon>
        <taxon>Metazoa</taxon>
        <taxon>Spiralia</taxon>
        <taxon>Lophotrochozoa</taxon>
        <taxon>Mollusca</taxon>
        <taxon>Gastropoda</taxon>
        <taxon>Heterobranchia</taxon>
        <taxon>Euthyneura</taxon>
        <taxon>Panpulmonata</taxon>
        <taxon>Sacoglossa</taxon>
        <taxon>Placobranchoidea</taxon>
        <taxon>Plakobranchidae</taxon>
        <taxon>Elysia</taxon>
    </lineage>
</organism>
<gene>
    <name evidence="2" type="ORF">RRG08_053377</name>
</gene>
<reference evidence="2" key="1">
    <citation type="journal article" date="2023" name="G3 (Bethesda)">
        <title>A reference genome for the long-term kleptoplast-retaining sea slug Elysia crispata morphotype clarki.</title>
        <authorList>
            <person name="Eastman K.E."/>
            <person name="Pendleton A.L."/>
            <person name="Shaikh M.A."/>
            <person name="Suttiyut T."/>
            <person name="Ogas R."/>
            <person name="Tomko P."/>
            <person name="Gavelis G."/>
            <person name="Widhalm J.R."/>
            <person name="Wisecaver J.H."/>
        </authorList>
    </citation>
    <scope>NUCLEOTIDE SEQUENCE</scope>
    <source>
        <strain evidence="2">ECLA1</strain>
    </source>
</reference>
<proteinExistence type="predicted"/>
<name>A0AAE0ZH72_9GAST</name>
<dbReference type="Proteomes" id="UP001283361">
    <property type="component" value="Unassembled WGS sequence"/>
</dbReference>
<evidence type="ECO:0000313" key="3">
    <source>
        <dbReference type="Proteomes" id="UP001283361"/>
    </source>
</evidence>
<comment type="caution">
    <text evidence="2">The sequence shown here is derived from an EMBL/GenBank/DDBJ whole genome shotgun (WGS) entry which is preliminary data.</text>
</comment>
<accession>A0AAE0ZH72</accession>
<feature type="compositionally biased region" description="Polar residues" evidence="1">
    <location>
        <begin position="68"/>
        <end position="81"/>
    </location>
</feature>
<dbReference type="EMBL" id="JAWDGP010004010">
    <property type="protein sequence ID" value="KAK3768846.1"/>
    <property type="molecule type" value="Genomic_DNA"/>
</dbReference>
<evidence type="ECO:0000256" key="1">
    <source>
        <dbReference type="SAM" id="MobiDB-lite"/>
    </source>
</evidence>